<evidence type="ECO:0000256" key="1">
    <source>
        <dbReference type="SAM" id="MobiDB-lite"/>
    </source>
</evidence>
<sequence>MNEQPNNENITQSASRDLQIIEDDAFSYEGYQVVRGEFFAHTYEPSFTFNANKVSVNTACIKKLPQTDFVQILVNPDEKKLAVRPCQEDEKDSFRWCSATKKRSPRQITCRIFFAKVISLMEWNPSYRYKLLGKLIRSDNELLFVFDLTTPEIYVRAEKEDGKIKTSRTPTYPAEWQNQFGVPVEEHQSNLQINMFDGYAVFGISENTQPSEEAQNTSVPPKEETHYEQSTLFPADPMH</sequence>
<evidence type="ECO:0000313" key="3">
    <source>
        <dbReference type="Proteomes" id="UP000004410"/>
    </source>
</evidence>
<reference evidence="2 3" key="1">
    <citation type="submission" date="2007-04" db="EMBL/GenBank/DDBJ databases">
        <authorList>
            <person name="Fulton L."/>
            <person name="Clifton S."/>
            <person name="Fulton B."/>
            <person name="Xu J."/>
            <person name="Minx P."/>
            <person name="Pepin K.H."/>
            <person name="Johnson M."/>
            <person name="Thiruvilangam P."/>
            <person name="Bhonagiri V."/>
            <person name="Nash W.E."/>
            <person name="Mardis E.R."/>
            <person name="Wilson R.K."/>
        </authorList>
    </citation>
    <scope>NUCLEOTIDE SEQUENCE [LARGE SCALE GENOMIC DNA]</scope>
    <source>
        <strain evidence="2 3">ATCC 29149</strain>
    </source>
</reference>
<gene>
    <name evidence="2" type="ORF">RUMGNA_00445</name>
</gene>
<evidence type="ECO:0000313" key="2">
    <source>
        <dbReference type="EMBL" id="EDN79244.1"/>
    </source>
</evidence>
<reference evidence="2 3" key="2">
    <citation type="submission" date="2007-06" db="EMBL/GenBank/DDBJ databases">
        <title>Draft genome sequence of Ruminococcus gnavus (ATCC 29149).</title>
        <authorList>
            <person name="Sudarsanam P."/>
            <person name="Ley R."/>
            <person name="Guruge J."/>
            <person name="Turnbaugh P.J."/>
            <person name="Mahowald M."/>
            <person name="Liep D."/>
            <person name="Gordon J."/>
        </authorList>
    </citation>
    <scope>NUCLEOTIDE SEQUENCE [LARGE SCALE GENOMIC DNA]</scope>
    <source>
        <strain evidence="2 3">ATCC 29149</strain>
    </source>
</reference>
<dbReference type="RefSeq" id="WP_004840550.1">
    <property type="nucleotide sequence ID" value="NZ_AAYG02000004.1"/>
</dbReference>
<feature type="region of interest" description="Disordered" evidence="1">
    <location>
        <begin position="209"/>
        <end position="239"/>
    </location>
</feature>
<dbReference type="Proteomes" id="UP000004410">
    <property type="component" value="Unassembled WGS sequence"/>
</dbReference>
<dbReference type="AlphaFoldDB" id="A7AYT0"/>
<feature type="compositionally biased region" description="Polar residues" evidence="1">
    <location>
        <begin position="209"/>
        <end position="219"/>
    </location>
</feature>
<protein>
    <submittedName>
        <fullName evidence="2">Uncharacterized protein</fullName>
    </submittedName>
</protein>
<dbReference type="eggNOG" id="COG1961">
    <property type="taxonomic scope" value="Bacteria"/>
</dbReference>
<name>A7AYT0_MEDG7</name>
<dbReference type="EMBL" id="AAYG02000004">
    <property type="protein sequence ID" value="EDN79244.1"/>
    <property type="molecule type" value="Genomic_DNA"/>
</dbReference>
<accession>A7AYT0</accession>
<organism evidence="2 3">
    <name type="scientific">Mediterraneibacter gnavus (strain ATCC 29149 / DSM 114966 / JCM 6515 / VPI C7-9)</name>
    <name type="common">Ruminococcus gnavus</name>
    <dbReference type="NCBI Taxonomy" id="411470"/>
    <lineage>
        <taxon>Bacteria</taxon>
        <taxon>Bacillati</taxon>
        <taxon>Bacillota</taxon>
        <taxon>Clostridia</taxon>
        <taxon>Lachnospirales</taxon>
        <taxon>Lachnospiraceae</taxon>
        <taxon>Mediterraneibacter</taxon>
    </lineage>
</organism>
<comment type="caution">
    <text evidence="2">The sequence shown here is derived from an EMBL/GenBank/DDBJ whole genome shotgun (WGS) entry which is preliminary data.</text>
</comment>
<proteinExistence type="predicted"/>
<dbReference type="PaxDb" id="411470-RUMGNA_00445"/>
<dbReference type="GeneID" id="57432091"/>